<dbReference type="Proteomes" id="UP000485058">
    <property type="component" value="Unassembled WGS sequence"/>
</dbReference>
<proteinExistence type="predicted"/>
<protein>
    <submittedName>
        <fullName evidence="1">Uncharacterized protein</fullName>
    </submittedName>
</protein>
<evidence type="ECO:0000313" key="2">
    <source>
        <dbReference type="Proteomes" id="UP000485058"/>
    </source>
</evidence>
<reference evidence="1 2" key="1">
    <citation type="submission" date="2020-02" db="EMBL/GenBank/DDBJ databases">
        <title>Draft genome sequence of Haematococcus lacustris strain NIES-144.</title>
        <authorList>
            <person name="Morimoto D."/>
            <person name="Nakagawa S."/>
            <person name="Yoshida T."/>
            <person name="Sawayama S."/>
        </authorList>
    </citation>
    <scope>NUCLEOTIDE SEQUENCE [LARGE SCALE GENOMIC DNA]</scope>
    <source>
        <strain evidence="1 2">NIES-144</strain>
    </source>
</reference>
<accession>A0A699YNF2</accession>
<dbReference type="AlphaFoldDB" id="A0A699YNF2"/>
<name>A0A699YNF2_HAELA</name>
<dbReference type="EMBL" id="BLLF01000411">
    <property type="protein sequence ID" value="GFH11520.1"/>
    <property type="molecule type" value="Genomic_DNA"/>
</dbReference>
<evidence type="ECO:0000313" key="1">
    <source>
        <dbReference type="EMBL" id="GFH11520.1"/>
    </source>
</evidence>
<sequence length="105" mass="11643">MSATAERAHKSPINTASTRKLHVLSGRLSRRDFFHTPAELRSDADLLAIDELLWAAPACSVMTRQARLRVAQQTTLMESEGSDVFVIRSGFVRLLRELPVPPTDG</sequence>
<organism evidence="1 2">
    <name type="scientific">Haematococcus lacustris</name>
    <name type="common">Green alga</name>
    <name type="synonym">Haematococcus pluvialis</name>
    <dbReference type="NCBI Taxonomy" id="44745"/>
    <lineage>
        <taxon>Eukaryota</taxon>
        <taxon>Viridiplantae</taxon>
        <taxon>Chlorophyta</taxon>
        <taxon>core chlorophytes</taxon>
        <taxon>Chlorophyceae</taxon>
        <taxon>CS clade</taxon>
        <taxon>Chlamydomonadales</taxon>
        <taxon>Haematococcaceae</taxon>
        <taxon>Haematococcus</taxon>
    </lineage>
</organism>
<comment type="caution">
    <text evidence="1">The sequence shown here is derived from an EMBL/GenBank/DDBJ whole genome shotgun (WGS) entry which is preliminary data.</text>
</comment>
<keyword evidence="2" id="KW-1185">Reference proteome</keyword>
<gene>
    <name evidence="1" type="ORF">HaLaN_07029</name>
</gene>